<sequence>MPFFHQDDGNSSLSYLGQYLIKPQQKNFEHGIKTIPLPLCESRTRNRWCFRHAGRDPEYPGSPETDTLTSSTISLQMDRLEFGLASGIC</sequence>
<evidence type="ECO:0000313" key="2">
    <source>
        <dbReference type="Proteomes" id="UP001558613"/>
    </source>
</evidence>
<proteinExistence type="predicted"/>
<evidence type="ECO:0000313" key="1">
    <source>
        <dbReference type="EMBL" id="KAL1260578.1"/>
    </source>
</evidence>
<reference evidence="1 2" key="1">
    <citation type="submission" date="2023-09" db="EMBL/GenBank/DDBJ databases">
        <authorList>
            <person name="Wang M."/>
        </authorList>
    </citation>
    <scope>NUCLEOTIDE SEQUENCE [LARGE SCALE GENOMIC DNA]</scope>
    <source>
        <strain evidence="1">GT-2023</strain>
        <tissue evidence="1">Liver</tissue>
    </source>
</reference>
<accession>A0ABR3M622</accession>
<protein>
    <submittedName>
        <fullName evidence="1">Uncharacterized protein</fullName>
    </submittedName>
</protein>
<gene>
    <name evidence="1" type="ORF">QQF64_008405</name>
</gene>
<dbReference type="Proteomes" id="UP001558613">
    <property type="component" value="Unassembled WGS sequence"/>
</dbReference>
<keyword evidence="2" id="KW-1185">Reference proteome</keyword>
<name>A0ABR3M622_9TELE</name>
<comment type="caution">
    <text evidence="1">The sequence shown here is derived from an EMBL/GenBank/DDBJ whole genome shotgun (WGS) entry which is preliminary data.</text>
</comment>
<organism evidence="1 2">
    <name type="scientific">Cirrhinus molitorella</name>
    <name type="common">mud carp</name>
    <dbReference type="NCBI Taxonomy" id="172907"/>
    <lineage>
        <taxon>Eukaryota</taxon>
        <taxon>Metazoa</taxon>
        <taxon>Chordata</taxon>
        <taxon>Craniata</taxon>
        <taxon>Vertebrata</taxon>
        <taxon>Euteleostomi</taxon>
        <taxon>Actinopterygii</taxon>
        <taxon>Neopterygii</taxon>
        <taxon>Teleostei</taxon>
        <taxon>Ostariophysi</taxon>
        <taxon>Cypriniformes</taxon>
        <taxon>Cyprinidae</taxon>
        <taxon>Labeoninae</taxon>
        <taxon>Labeonini</taxon>
        <taxon>Cirrhinus</taxon>
    </lineage>
</organism>
<dbReference type="EMBL" id="JAYMGO010000015">
    <property type="protein sequence ID" value="KAL1260578.1"/>
    <property type="molecule type" value="Genomic_DNA"/>
</dbReference>